<protein>
    <submittedName>
        <fullName evidence="6">MBL fold metallo-hydrolase</fullName>
    </submittedName>
</protein>
<evidence type="ECO:0000256" key="3">
    <source>
        <dbReference type="ARBA" id="ARBA00022801"/>
    </source>
</evidence>
<evidence type="ECO:0000256" key="1">
    <source>
        <dbReference type="ARBA" id="ARBA00001947"/>
    </source>
</evidence>
<proteinExistence type="predicted"/>
<organism evidence="6 7">
    <name type="scientific">Stappia indica</name>
    <dbReference type="NCBI Taxonomy" id="538381"/>
    <lineage>
        <taxon>Bacteria</taxon>
        <taxon>Pseudomonadati</taxon>
        <taxon>Pseudomonadota</taxon>
        <taxon>Alphaproteobacteria</taxon>
        <taxon>Hyphomicrobiales</taxon>
        <taxon>Stappiaceae</taxon>
        <taxon>Stappia</taxon>
    </lineage>
</organism>
<dbReference type="Gene3D" id="3.60.15.10">
    <property type="entry name" value="Ribonuclease Z/Hydroxyacylglutathione hydrolase-like"/>
    <property type="match status" value="1"/>
</dbReference>
<gene>
    <name evidence="6" type="ORF">GH266_07355</name>
</gene>
<name>A0A857C623_9HYPH</name>
<evidence type="ECO:0000313" key="6">
    <source>
        <dbReference type="EMBL" id="QGZ34339.1"/>
    </source>
</evidence>
<keyword evidence="2" id="KW-0479">Metal-binding</keyword>
<dbReference type="Pfam" id="PF00753">
    <property type="entry name" value="Lactamase_B"/>
    <property type="match status" value="1"/>
</dbReference>
<dbReference type="CDD" id="cd07737">
    <property type="entry name" value="YcbL-like_MBL-fold"/>
    <property type="match status" value="1"/>
</dbReference>
<evidence type="ECO:0000256" key="2">
    <source>
        <dbReference type="ARBA" id="ARBA00022723"/>
    </source>
</evidence>
<dbReference type="InterPro" id="IPR001279">
    <property type="entry name" value="Metallo-B-lactamas"/>
</dbReference>
<dbReference type="Proteomes" id="UP000435648">
    <property type="component" value="Chromosome"/>
</dbReference>
<accession>A0A857C623</accession>
<keyword evidence="3 6" id="KW-0378">Hydrolase</keyword>
<dbReference type="PANTHER" id="PTHR46233">
    <property type="entry name" value="HYDROXYACYLGLUTATHIONE HYDROLASE GLOC"/>
    <property type="match status" value="1"/>
</dbReference>
<dbReference type="EMBL" id="CP046908">
    <property type="protein sequence ID" value="QGZ34339.1"/>
    <property type="molecule type" value="Genomic_DNA"/>
</dbReference>
<dbReference type="PANTHER" id="PTHR46233:SF3">
    <property type="entry name" value="HYDROXYACYLGLUTATHIONE HYDROLASE GLOC"/>
    <property type="match status" value="1"/>
</dbReference>
<feature type="domain" description="Metallo-beta-lactamase" evidence="5">
    <location>
        <begin position="22"/>
        <end position="202"/>
    </location>
</feature>
<evidence type="ECO:0000313" key="7">
    <source>
        <dbReference type="Proteomes" id="UP000435648"/>
    </source>
</evidence>
<evidence type="ECO:0000259" key="5">
    <source>
        <dbReference type="SMART" id="SM00849"/>
    </source>
</evidence>
<keyword evidence="4" id="KW-0862">Zinc</keyword>
<dbReference type="SUPFAM" id="SSF56281">
    <property type="entry name" value="Metallo-hydrolase/oxidoreductase"/>
    <property type="match status" value="1"/>
</dbReference>
<dbReference type="SMART" id="SM00849">
    <property type="entry name" value="Lactamase_B"/>
    <property type="match status" value="1"/>
</dbReference>
<dbReference type="GO" id="GO:0016787">
    <property type="term" value="F:hydrolase activity"/>
    <property type="evidence" value="ECO:0007669"/>
    <property type="project" value="UniProtKB-KW"/>
</dbReference>
<reference evidence="6 7" key="1">
    <citation type="submission" date="2019-12" db="EMBL/GenBank/DDBJ databases">
        <title>The genome of Stappia indica PHM037.</title>
        <authorList>
            <person name="Kacar D."/>
            <person name="Galan B."/>
            <person name="Canedo L."/>
            <person name="Rodriguez P."/>
            <person name="de la Calle F."/>
            <person name="Garcia J.L."/>
        </authorList>
    </citation>
    <scope>NUCLEOTIDE SEQUENCE [LARGE SCALE GENOMIC DNA]</scope>
    <source>
        <strain evidence="6 7">PHM037</strain>
    </source>
</reference>
<dbReference type="KEGG" id="siw:GH266_07355"/>
<dbReference type="InterPro" id="IPR036866">
    <property type="entry name" value="RibonucZ/Hydroxyglut_hydro"/>
</dbReference>
<dbReference type="GO" id="GO:0046872">
    <property type="term" value="F:metal ion binding"/>
    <property type="evidence" value="ECO:0007669"/>
    <property type="project" value="UniProtKB-KW"/>
</dbReference>
<dbReference type="OrthoDB" id="7253658at2"/>
<dbReference type="InterPro" id="IPR051453">
    <property type="entry name" value="MBL_Glyoxalase_II"/>
</dbReference>
<sequence>MSEQQGQEPPIQIIVIPVTAFQQNCSVIFDRETKAGAVIDPGGDVDRILGALEEHGVKVEKIVLTHGHIDHVGGAAELAERLSVPVLGPHEADRPLLERVEQQAREFGVGDVRSVEPDTWLSEGDDLTMAGRSFQILHCPGHAPGHLVFFDPELRFAISGDVLFAGSVGRTDLPGGNHETLIASIRDKMLPLGDDVTFLPGHGPASTIGHERRTNPYLR</sequence>
<comment type="cofactor">
    <cofactor evidence="1">
        <name>Zn(2+)</name>
        <dbReference type="ChEBI" id="CHEBI:29105"/>
    </cofactor>
</comment>
<dbReference type="AlphaFoldDB" id="A0A857C623"/>
<evidence type="ECO:0000256" key="4">
    <source>
        <dbReference type="ARBA" id="ARBA00022833"/>
    </source>
</evidence>
<dbReference type="RefSeq" id="WP_158193310.1">
    <property type="nucleotide sequence ID" value="NZ_CP046908.1"/>
</dbReference>